<name>A0A0A7DN30_9CAUD</name>
<evidence type="ECO:0000313" key="2">
    <source>
        <dbReference type="EMBL" id="AIS73930.1"/>
    </source>
</evidence>
<dbReference type="RefSeq" id="YP_009126514.1">
    <property type="nucleotide sequence ID" value="NC_026609.1"/>
</dbReference>
<sequence length="69" mass="7931">MTIINIIKLILGSVSIMLALYSLLGFARLARFWYKISNLERQEELFLYISVFLASFIGALIMMILMVVN</sequence>
<feature type="transmembrane region" description="Helical" evidence="1">
    <location>
        <begin position="6"/>
        <end position="24"/>
    </location>
</feature>
<reference evidence="2 3" key="1">
    <citation type="journal article" date="2014" name="Appl. Environ. Microbiol.">
        <title>Genome and proteome analysis of bacteriophage Ldl1 reveals the existence of a novel phage group infecting Lactobacillus delbrueckii subsp. Lactis.</title>
        <authorList>
            <person name="Casey E."/>
            <person name="Mahony J."/>
            <person name="Neve H."/>
            <person name="Noben J.P."/>
            <person name="Bello F.D."/>
            <person name="van Sinderen D."/>
        </authorList>
    </citation>
    <scope>NUCLEOTIDE SEQUENCE [LARGE SCALE GENOMIC DNA]</scope>
    <source>
        <strain evidence="2">Ldl1</strain>
    </source>
</reference>
<dbReference type="GeneID" id="23681275"/>
<dbReference type="EMBL" id="KM514685">
    <property type="protein sequence ID" value="AIS73930.1"/>
    <property type="molecule type" value="Genomic_DNA"/>
</dbReference>
<feature type="transmembrane region" description="Helical" evidence="1">
    <location>
        <begin position="45"/>
        <end position="68"/>
    </location>
</feature>
<gene>
    <name evidence="2" type="ORF">LDL_072</name>
</gene>
<keyword evidence="1" id="KW-0812">Transmembrane</keyword>
<evidence type="ECO:0000313" key="3">
    <source>
        <dbReference type="Proteomes" id="UP000030928"/>
    </source>
</evidence>
<organism evidence="2 3">
    <name type="scientific">Lactobacillus phage Ldl1</name>
    <dbReference type="NCBI Taxonomy" id="1552735"/>
    <lineage>
        <taxon>Viruses</taxon>
        <taxon>Duplodnaviria</taxon>
        <taxon>Heunggongvirae</taxon>
        <taxon>Uroviricota</taxon>
        <taxon>Caudoviricetes</taxon>
        <taxon>Tybeckvirinae</taxon>
        <taxon>Lidleunavirus</taxon>
        <taxon>Lidleunavirus Ldl1</taxon>
    </lineage>
</organism>
<accession>A0A0A7DN30</accession>
<proteinExistence type="predicted"/>
<keyword evidence="1" id="KW-0472">Membrane</keyword>
<keyword evidence="3" id="KW-1185">Reference proteome</keyword>
<protein>
    <submittedName>
        <fullName evidence="2">Uncharacterized protein</fullName>
    </submittedName>
</protein>
<dbReference type="KEGG" id="vg:23681275"/>
<dbReference type="Proteomes" id="UP000030928">
    <property type="component" value="Segment"/>
</dbReference>
<keyword evidence="1" id="KW-1133">Transmembrane helix</keyword>
<evidence type="ECO:0000256" key="1">
    <source>
        <dbReference type="SAM" id="Phobius"/>
    </source>
</evidence>